<dbReference type="SUPFAM" id="SSF52833">
    <property type="entry name" value="Thioredoxin-like"/>
    <property type="match status" value="1"/>
</dbReference>
<dbReference type="InterPro" id="IPR036249">
    <property type="entry name" value="Thioredoxin-like_sf"/>
</dbReference>
<evidence type="ECO:0000256" key="1">
    <source>
        <dbReference type="SAM" id="MobiDB-lite"/>
    </source>
</evidence>
<dbReference type="CDD" id="cd03031">
    <property type="entry name" value="GRX_GRX_like"/>
    <property type="match status" value="1"/>
</dbReference>
<keyword evidence="2" id="KW-1185">Reference proteome</keyword>
<dbReference type="KEGG" id="nnu:104590759"/>
<dbReference type="Proteomes" id="UP000189703">
    <property type="component" value="Unplaced"/>
</dbReference>
<dbReference type="PANTHER" id="PTHR45669">
    <property type="entry name" value="GLUTAREDOXIN DOMAIN-CONTAINING CYSTEINE-RICH PROTEIN CG12206-RELATED"/>
    <property type="match status" value="1"/>
</dbReference>
<dbReference type="OrthoDB" id="423313at2759"/>
<dbReference type="Pfam" id="PF00462">
    <property type="entry name" value="Glutaredoxin"/>
    <property type="match status" value="1"/>
</dbReference>
<accession>A0A1U7ZHW0</accession>
<sequence length="397" mass="44290">MKGMKGRFLKKLKSMRPISFTKPGLVLQANASDGFLDPLPHDSTNWVFQSPPVSQEKDQKISSHGNLPMLQTEIMDGEELTRDVEDEDIEETELGSDDSGNKENIGPPIKAKDPLPAKENSEVSIFTESGSYNLRSGPLSELDVSSFRLPDPTPAKDNSGNPHSSGSDTCNIRRPDLNSGSLFDPNLLATFQQAVMIGHMRPRETERKARIEQMGTEKEEEPPCKLPRIEHDTLSEFQERCPPGGRDSVILYTTSLRGIRKTFEDCRSIRFLLGSFRILFYERDVSMHMGFREELWRIMGGRVVPPRLFIRGRYIGGADEVVSLHEQGKLLPLLQGVPADRSGAPCDGCAGIRFVLCFNCNGSCKVNDTPDERTDDGWPNRCPECNENGLIICPMCC</sequence>
<gene>
    <name evidence="3" type="primary">LOC104590759</name>
</gene>
<feature type="region of interest" description="Disordered" evidence="1">
    <location>
        <begin position="88"/>
        <end position="121"/>
    </location>
</feature>
<dbReference type="InterPro" id="IPR002109">
    <property type="entry name" value="Glutaredoxin"/>
</dbReference>
<evidence type="ECO:0000313" key="3">
    <source>
        <dbReference type="RefSeq" id="XP_010247808.1"/>
    </source>
</evidence>
<protein>
    <submittedName>
        <fullName evidence="3">Uncharacterized protein LOC104590759</fullName>
    </submittedName>
</protein>
<organism evidence="2 3">
    <name type="scientific">Nelumbo nucifera</name>
    <name type="common">Sacred lotus</name>
    <dbReference type="NCBI Taxonomy" id="4432"/>
    <lineage>
        <taxon>Eukaryota</taxon>
        <taxon>Viridiplantae</taxon>
        <taxon>Streptophyta</taxon>
        <taxon>Embryophyta</taxon>
        <taxon>Tracheophyta</taxon>
        <taxon>Spermatophyta</taxon>
        <taxon>Magnoliopsida</taxon>
        <taxon>Proteales</taxon>
        <taxon>Nelumbonaceae</taxon>
        <taxon>Nelumbo</taxon>
    </lineage>
</organism>
<dbReference type="OMA" id="LCRTERE"/>
<feature type="compositionally biased region" description="Polar residues" evidence="1">
    <location>
        <begin position="156"/>
        <end position="170"/>
    </location>
</feature>
<dbReference type="Gene3D" id="3.40.30.10">
    <property type="entry name" value="Glutaredoxin"/>
    <property type="match status" value="1"/>
</dbReference>
<reference evidence="3" key="1">
    <citation type="submission" date="2025-08" db="UniProtKB">
        <authorList>
            <consortium name="RefSeq"/>
        </authorList>
    </citation>
    <scope>IDENTIFICATION</scope>
</reference>
<dbReference type="PROSITE" id="PS51354">
    <property type="entry name" value="GLUTAREDOXIN_2"/>
    <property type="match status" value="1"/>
</dbReference>
<evidence type="ECO:0000313" key="2">
    <source>
        <dbReference type="Proteomes" id="UP000189703"/>
    </source>
</evidence>
<dbReference type="GeneID" id="104590759"/>
<feature type="compositionally biased region" description="Basic and acidic residues" evidence="1">
    <location>
        <begin position="110"/>
        <end position="121"/>
    </location>
</feature>
<name>A0A1U7ZHW0_NELNU</name>
<dbReference type="RefSeq" id="XP_010247808.1">
    <property type="nucleotide sequence ID" value="XM_010249506.2"/>
</dbReference>
<dbReference type="PANTHER" id="PTHR45669:SF14">
    <property type="entry name" value="EMB|CAB81925.1-RELATED"/>
    <property type="match status" value="1"/>
</dbReference>
<dbReference type="AlphaFoldDB" id="A0A1U7ZHW0"/>
<feature type="region of interest" description="Disordered" evidence="1">
    <location>
        <begin position="143"/>
        <end position="176"/>
    </location>
</feature>
<proteinExistence type="predicted"/>
<dbReference type="Pfam" id="PF23733">
    <property type="entry name" value="GRXCR1-2_C"/>
    <property type="match status" value="1"/>
</dbReference>
<dbReference type="FunCoup" id="A0A1U7ZHW0">
    <property type="interactions" value="295"/>
</dbReference>
<dbReference type="eggNOG" id="KOG2824">
    <property type="taxonomic scope" value="Eukaryota"/>
</dbReference>